<organism evidence="1">
    <name type="scientific">Acanthamoeba polyphaga mimivirus</name>
    <name type="common">APMV</name>
    <dbReference type="NCBI Taxonomy" id="212035"/>
    <lineage>
        <taxon>Viruses</taxon>
        <taxon>Varidnaviria</taxon>
        <taxon>Bamfordvirae</taxon>
        <taxon>Nucleocytoviricota</taxon>
        <taxon>Megaviricetes</taxon>
        <taxon>Imitervirales</taxon>
        <taxon>Mimiviridae</taxon>
        <taxon>Megamimivirinae</taxon>
        <taxon>Mimivirus</taxon>
        <taxon>Mimivirus bradfordmassiliense</taxon>
    </lineage>
</organism>
<protein>
    <submittedName>
        <fullName evidence="1">Uncharacterized protein</fullName>
    </submittedName>
</protein>
<dbReference type="EMBL" id="MG602507">
    <property type="protein sequence ID" value="AVG46586.1"/>
    <property type="molecule type" value="Genomic_DNA"/>
</dbReference>
<evidence type="ECO:0000313" key="1">
    <source>
        <dbReference type="EMBL" id="AVG46586.1"/>
    </source>
</evidence>
<organismHost>
    <name type="scientific">Acanthamoeba polyphaga</name>
    <name type="common">Amoeba</name>
    <dbReference type="NCBI Taxonomy" id="5757"/>
</organismHost>
<reference evidence="1" key="1">
    <citation type="journal article" date="2017" name="Front. Microbiol.">
        <title>Genome Characterization of the First Mimiviruses of Lineage C Isolated in Brazil.</title>
        <authorList>
            <person name="Assis F.L."/>
            <person name="Franco-Luiz A.P.M."/>
            <person name="Dos Santos R.N."/>
            <person name="Campos F.S."/>
            <person name="Dornas F.P."/>
            <person name="Borato P.V.M."/>
            <person name="Franco A.C."/>
            <person name="Abrahao J.S."/>
            <person name="Colson P."/>
            <person name="Scola B."/>
        </authorList>
    </citation>
    <scope>NUCLEOTIDE SEQUENCE [LARGE SCALE GENOMIC DNA]</scope>
</reference>
<name>A0A2L2DKA8_MIMIV</name>
<proteinExistence type="predicted"/>
<accession>A0A2L2DKA8</accession>
<dbReference type="Proteomes" id="UP000280369">
    <property type="component" value="Segment"/>
</dbReference>
<sequence>MDTHYAVFNIHNNKLHHLYDNVNSYYNNIDNAVKFMLDFIKNYVTICSSAKINANQIGNYHIRIYTVKIIKCTRPNNSILIPLNRAFPLSLKPSIELDIYIKLCDIPGMNIAQLHHYIYCVSYQNFIEKFPSENQIFNIEPIYLPTKINIDSSPEFNQSLPEFDQSSPEFDQLLPEFNQSLPEFNQSLPEKINIVYEQYLKSIIDRIDSNIPYNMNISPVACIKSNDIIDNIGNVIVDVYTLLKNISKHYQNYRYYIRYQISHNIDEMEIYIFEQYYINDLILEFQTILEKNNLSEIYYTDPKYCAKMDHKRYLFHVYISEHHDVTENVNKLLADHFINNCDNMNYIYAD</sequence>